<comment type="catalytic activity">
    <reaction evidence="1">
        <text>ATP + protein L-histidine = ADP + protein N-phospho-L-histidine.</text>
        <dbReference type="EC" id="2.7.13.3"/>
    </reaction>
</comment>
<protein>
    <recommendedName>
        <fullName evidence="3">histidine kinase</fullName>
        <ecNumber evidence="3">2.7.13.3</ecNumber>
    </recommendedName>
</protein>
<dbReference type="GO" id="GO:0005524">
    <property type="term" value="F:ATP binding"/>
    <property type="evidence" value="ECO:0007669"/>
    <property type="project" value="UniProtKB-KW"/>
</dbReference>
<dbReference type="Pfam" id="PF02518">
    <property type="entry name" value="HATPase_c"/>
    <property type="match status" value="1"/>
</dbReference>
<dbReference type="Gene3D" id="1.10.287.130">
    <property type="match status" value="1"/>
</dbReference>
<dbReference type="SUPFAM" id="SSF47384">
    <property type="entry name" value="Homodimeric domain of signal transducing histidine kinase"/>
    <property type="match status" value="1"/>
</dbReference>
<dbReference type="InterPro" id="IPR004358">
    <property type="entry name" value="Sig_transdc_His_kin-like_C"/>
</dbReference>
<dbReference type="SMART" id="SM00387">
    <property type="entry name" value="HATPase_c"/>
    <property type="match status" value="1"/>
</dbReference>
<keyword evidence="15" id="KW-0067">ATP-binding</keyword>
<dbReference type="Gene3D" id="3.30.565.10">
    <property type="entry name" value="Histidine kinase-like ATPase, C-terminal domain"/>
    <property type="match status" value="1"/>
</dbReference>
<dbReference type="EMBL" id="CP006841">
    <property type="protein sequence ID" value="ALA67895.1"/>
    <property type="molecule type" value="Genomic_DNA"/>
</dbReference>
<dbReference type="CDD" id="cd06225">
    <property type="entry name" value="HAMP"/>
    <property type="match status" value="1"/>
</dbReference>
<name>A0A0K2H1H4_9CORY</name>
<keyword evidence="6 12" id="KW-0812">Transmembrane</keyword>
<keyword evidence="16" id="KW-1185">Reference proteome</keyword>
<keyword evidence="8 12" id="KW-1133">Transmembrane helix</keyword>
<feature type="transmembrane region" description="Helical" evidence="12">
    <location>
        <begin position="60"/>
        <end position="83"/>
    </location>
</feature>
<dbReference type="GO" id="GO:0005886">
    <property type="term" value="C:plasma membrane"/>
    <property type="evidence" value="ECO:0007669"/>
    <property type="project" value="UniProtKB-SubCell"/>
</dbReference>
<dbReference type="InterPro" id="IPR003661">
    <property type="entry name" value="HisK_dim/P_dom"/>
</dbReference>
<dbReference type="PANTHER" id="PTHR45436">
    <property type="entry name" value="SENSOR HISTIDINE KINASE YKOH"/>
    <property type="match status" value="1"/>
</dbReference>
<dbReference type="InterPro" id="IPR003660">
    <property type="entry name" value="HAMP_dom"/>
</dbReference>
<accession>A0A0K2H1H4</accession>
<dbReference type="InterPro" id="IPR005467">
    <property type="entry name" value="His_kinase_dom"/>
</dbReference>
<dbReference type="EC" id="2.7.13.3" evidence="3"/>
<keyword evidence="4" id="KW-0597">Phosphoprotein</keyword>
<evidence type="ECO:0000256" key="1">
    <source>
        <dbReference type="ARBA" id="ARBA00000085"/>
    </source>
</evidence>
<evidence type="ECO:0000256" key="8">
    <source>
        <dbReference type="ARBA" id="ARBA00022989"/>
    </source>
</evidence>
<dbReference type="Pfam" id="PF00512">
    <property type="entry name" value="HisKA"/>
    <property type="match status" value="1"/>
</dbReference>
<keyword evidence="9" id="KW-0902">Two-component regulatory system</keyword>
<dbReference type="SMART" id="SM00388">
    <property type="entry name" value="HisKA"/>
    <property type="match status" value="1"/>
</dbReference>
<dbReference type="SUPFAM" id="SSF55874">
    <property type="entry name" value="ATPase domain of HSP90 chaperone/DNA topoisomerase II/histidine kinase"/>
    <property type="match status" value="1"/>
</dbReference>
<dbReference type="PANTHER" id="PTHR45436:SF5">
    <property type="entry name" value="SENSOR HISTIDINE KINASE TRCS"/>
    <property type="match status" value="1"/>
</dbReference>
<organism evidence="15 16">
    <name type="scientific">Corynebacterium lactis RW2-5</name>
    <dbReference type="NCBI Taxonomy" id="1408189"/>
    <lineage>
        <taxon>Bacteria</taxon>
        <taxon>Bacillati</taxon>
        <taxon>Actinomycetota</taxon>
        <taxon>Actinomycetes</taxon>
        <taxon>Mycobacteriales</taxon>
        <taxon>Corynebacteriaceae</taxon>
        <taxon>Corynebacterium</taxon>
    </lineage>
</organism>
<evidence type="ECO:0000313" key="16">
    <source>
        <dbReference type="Proteomes" id="UP000058446"/>
    </source>
</evidence>
<dbReference type="Gene3D" id="6.10.340.10">
    <property type="match status" value="1"/>
</dbReference>
<dbReference type="InterPro" id="IPR036097">
    <property type="entry name" value="HisK_dim/P_sf"/>
</dbReference>
<dbReference type="PROSITE" id="PS50885">
    <property type="entry name" value="HAMP"/>
    <property type="match status" value="1"/>
</dbReference>
<feature type="transmembrane region" description="Helical" evidence="12">
    <location>
        <begin position="197"/>
        <end position="225"/>
    </location>
</feature>
<evidence type="ECO:0000259" key="13">
    <source>
        <dbReference type="PROSITE" id="PS50109"/>
    </source>
</evidence>
<dbReference type="PROSITE" id="PS50109">
    <property type="entry name" value="HIS_KIN"/>
    <property type="match status" value="1"/>
</dbReference>
<dbReference type="InterPro" id="IPR003594">
    <property type="entry name" value="HATPase_dom"/>
</dbReference>
<dbReference type="PRINTS" id="PR00344">
    <property type="entry name" value="BCTRLSENSOR"/>
</dbReference>
<feature type="region of interest" description="Disordered" evidence="11">
    <location>
        <begin position="23"/>
        <end position="48"/>
    </location>
</feature>
<evidence type="ECO:0000259" key="14">
    <source>
        <dbReference type="PROSITE" id="PS50885"/>
    </source>
</evidence>
<evidence type="ECO:0000256" key="7">
    <source>
        <dbReference type="ARBA" id="ARBA00022777"/>
    </source>
</evidence>
<dbReference type="FunFam" id="3.30.565.10:FF:000006">
    <property type="entry name" value="Sensor histidine kinase WalK"/>
    <property type="match status" value="1"/>
</dbReference>
<keyword evidence="7" id="KW-0418">Kinase</keyword>
<dbReference type="Pfam" id="PF00672">
    <property type="entry name" value="HAMP"/>
    <property type="match status" value="1"/>
</dbReference>
<evidence type="ECO:0000256" key="9">
    <source>
        <dbReference type="ARBA" id="ARBA00023012"/>
    </source>
</evidence>
<dbReference type="PATRIC" id="fig|1408189.4.peg.1904"/>
<dbReference type="OrthoDB" id="9786919at2"/>
<keyword evidence="10 12" id="KW-0472">Membrane</keyword>
<evidence type="ECO:0000256" key="6">
    <source>
        <dbReference type="ARBA" id="ARBA00022692"/>
    </source>
</evidence>
<feature type="domain" description="HAMP" evidence="14">
    <location>
        <begin position="225"/>
        <end position="277"/>
    </location>
</feature>
<evidence type="ECO:0000313" key="15">
    <source>
        <dbReference type="EMBL" id="ALA67895.1"/>
    </source>
</evidence>
<dbReference type="KEGG" id="clw:CLAC_09490"/>
<dbReference type="CDD" id="cd00082">
    <property type="entry name" value="HisKA"/>
    <property type="match status" value="1"/>
</dbReference>
<sequence length="526" mass="56715">MILRRRRTSSDTLEKEAPGLITGPLSVVKQGGGRKSGRASGEDGGDLPRRSRIPSLRWRLTILTALIVAASVGLMTLAAFFTVQATLYREVDNNLRNQAKQLLESPYASEFAIEPSVSAESLKILNPDLDAVYFARNSVTGKGDTISIGGPELAVLRGNRDESMRTDEFNGRRVYAIRDPNGATLILAQDLTSTQSILQALGVVLLTISAIGVLFAIGAGITVATTGLRPVSRLRVAAERVTATDELRPIPVEGDDELARFTRSFNEMMAALQASRTKQAELVADAGHELKTPLTSLRTNIELLMMASRSGTAISEKDRADLESDVIAQLEELSTLVGDLVDLAREDGPQQVIEEIDLEEIIASSLERIERRRPDLTFDVQQEPWFIYGDPAGLGRAILNLMDNAAKWSPESGTVRIRLRSKSDAVAEFTVADSGPGIPKEDREKVFERFYRSIKSRSMPGSGLGLAIVKSVIVRHGGTISAEESDDGGALMRVSLPGSPKPAGDGSLVEEALSDSTSEHSGPVAE</sequence>
<dbReference type="GO" id="GO:0000155">
    <property type="term" value="F:phosphorelay sensor kinase activity"/>
    <property type="evidence" value="ECO:0007669"/>
    <property type="project" value="InterPro"/>
</dbReference>
<dbReference type="Proteomes" id="UP000058446">
    <property type="component" value="Chromosome"/>
</dbReference>
<dbReference type="SMART" id="SM00304">
    <property type="entry name" value="HAMP"/>
    <property type="match status" value="1"/>
</dbReference>
<evidence type="ECO:0000256" key="4">
    <source>
        <dbReference type="ARBA" id="ARBA00022553"/>
    </source>
</evidence>
<dbReference type="SUPFAM" id="SSF158472">
    <property type="entry name" value="HAMP domain-like"/>
    <property type="match status" value="1"/>
</dbReference>
<evidence type="ECO:0000256" key="11">
    <source>
        <dbReference type="SAM" id="MobiDB-lite"/>
    </source>
</evidence>
<evidence type="ECO:0000256" key="3">
    <source>
        <dbReference type="ARBA" id="ARBA00012438"/>
    </source>
</evidence>
<evidence type="ECO:0000256" key="12">
    <source>
        <dbReference type="SAM" id="Phobius"/>
    </source>
</evidence>
<feature type="domain" description="Histidine kinase" evidence="13">
    <location>
        <begin position="285"/>
        <end position="500"/>
    </location>
</feature>
<feature type="region of interest" description="Disordered" evidence="11">
    <location>
        <begin position="484"/>
        <end position="526"/>
    </location>
</feature>
<dbReference type="InterPro" id="IPR050428">
    <property type="entry name" value="TCS_sensor_his_kinase"/>
</dbReference>
<evidence type="ECO:0000256" key="2">
    <source>
        <dbReference type="ARBA" id="ARBA00004236"/>
    </source>
</evidence>
<keyword evidence="5" id="KW-0808">Transferase</keyword>
<keyword evidence="15" id="KW-0547">Nucleotide-binding</keyword>
<reference evidence="15 16" key="1">
    <citation type="submission" date="2013-10" db="EMBL/GenBank/DDBJ databases">
        <title>Complete genome sequence of Corynebacterium lactis DSM 45799(T), isolated from raw cow milk.</title>
        <authorList>
            <person name="Ruckert C."/>
            <person name="Albersmeier A."/>
            <person name="Lipski A."/>
            <person name="Kalinowski J."/>
        </authorList>
    </citation>
    <scope>NUCLEOTIDE SEQUENCE [LARGE SCALE GENOMIC DNA]</scope>
    <source>
        <strain evidence="15 16">RW2-5</strain>
    </source>
</reference>
<dbReference type="STRING" id="1408189.CLAC_09490"/>
<comment type="subcellular location">
    <subcellularLocation>
        <location evidence="2">Cell membrane</location>
    </subcellularLocation>
</comment>
<evidence type="ECO:0000256" key="5">
    <source>
        <dbReference type="ARBA" id="ARBA00022679"/>
    </source>
</evidence>
<gene>
    <name evidence="15" type="ORF">CLAC_09490</name>
</gene>
<evidence type="ECO:0000256" key="10">
    <source>
        <dbReference type="ARBA" id="ARBA00023136"/>
    </source>
</evidence>
<dbReference type="CDD" id="cd00075">
    <property type="entry name" value="HATPase"/>
    <property type="match status" value="1"/>
</dbReference>
<dbReference type="AlphaFoldDB" id="A0A0K2H1H4"/>
<proteinExistence type="predicted"/>
<dbReference type="InterPro" id="IPR036890">
    <property type="entry name" value="HATPase_C_sf"/>
</dbReference>